<dbReference type="EMBL" id="CAAE01014995">
    <property type="protein sequence ID" value="CAG08098.1"/>
    <property type="molecule type" value="Genomic_DNA"/>
</dbReference>
<reference evidence="2" key="2">
    <citation type="submission" date="2004-02" db="EMBL/GenBank/DDBJ databases">
        <authorList>
            <consortium name="Genoscope"/>
            <consortium name="Whitehead Institute Centre for Genome Research"/>
        </authorList>
    </citation>
    <scope>NUCLEOTIDE SEQUENCE</scope>
</reference>
<dbReference type="AlphaFoldDB" id="Q4RU34"/>
<reference evidence="2" key="1">
    <citation type="journal article" date="2004" name="Nature">
        <title>Genome duplication in the teleost fish Tetraodon nigroviridis reveals the early vertebrate proto-karyotype.</title>
        <authorList>
            <person name="Jaillon O."/>
            <person name="Aury J.-M."/>
            <person name="Brunet F."/>
            <person name="Petit J.-L."/>
            <person name="Stange-Thomann N."/>
            <person name="Mauceli E."/>
            <person name="Bouneau L."/>
            <person name="Fischer C."/>
            <person name="Ozouf-Costaz C."/>
            <person name="Bernot A."/>
            <person name="Nicaud S."/>
            <person name="Jaffe D."/>
            <person name="Fisher S."/>
            <person name="Lutfalla G."/>
            <person name="Dossat C."/>
            <person name="Segurens B."/>
            <person name="Dasilva C."/>
            <person name="Salanoubat M."/>
            <person name="Levy M."/>
            <person name="Boudet N."/>
            <person name="Castellano S."/>
            <person name="Anthouard V."/>
            <person name="Jubin C."/>
            <person name="Castelli V."/>
            <person name="Katinka M."/>
            <person name="Vacherie B."/>
            <person name="Biemont C."/>
            <person name="Skalli Z."/>
            <person name="Cattolico L."/>
            <person name="Poulain J."/>
            <person name="De Berardinis V."/>
            <person name="Cruaud C."/>
            <person name="Duprat S."/>
            <person name="Brottier P."/>
            <person name="Coutanceau J.-P."/>
            <person name="Gouzy J."/>
            <person name="Parra G."/>
            <person name="Lardier G."/>
            <person name="Chapple C."/>
            <person name="McKernan K.J."/>
            <person name="McEwan P."/>
            <person name="Bosak S."/>
            <person name="Kellis M."/>
            <person name="Volff J.-N."/>
            <person name="Guigo R."/>
            <person name="Zody M.C."/>
            <person name="Mesirov J."/>
            <person name="Lindblad-Toh K."/>
            <person name="Birren B."/>
            <person name="Nusbaum C."/>
            <person name="Kahn D."/>
            <person name="Robinson-Rechavi M."/>
            <person name="Laudet V."/>
            <person name="Schachter V."/>
            <person name="Quetier F."/>
            <person name="Saurin W."/>
            <person name="Scarpelli C."/>
            <person name="Wincker P."/>
            <person name="Lander E.S."/>
            <person name="Weissenbach J."/>
            <person name="Roest Crollius H."/>
        </authorList>
    </citation>
    <scope>NUCLEOTIDE SEQUENCE [LARGE SCALE GENOMIC DNA]</scope>
</reference>
<protein>
    <submittedName>
        <fullName evidence="1">(spotted green pufferfish) hypothetical protein</fullName>
    </submittedName>
    <submittedName>
        <fullName evidence="2">Chromosome 1 SCAF14995, whole genome shotgun sequence</fullName>
    </submittedName>
</protein>
<evidence type="ECO:0000313" key="2">
    <source>
        <dbReference type="EMBL" id="CAG08098.1"/>
    </source>
</evidence>
<proteinExistence type="predicted"/>
<organism evidence="2">
    <name type="scientific">Tetraodon nigroviridis</name>
    <name type="common">Spotted green pufferfish</name>
    <name type="synonym">Chelonodon nigroviridis</name>
    <dbReference type="NCBI Taxonomy" id="99883"/>
    <lineage>
        <taxon>Eukaryota</taxon>
        <taxon>Metazoa</taxon>
        <taxon>Chordata</taxon>
        <taxon>Craniata</taxon>
        <taxon>Vertebrata</taxon>
        <taxon>Euteleostomi</taxon>
        <taxon>Actinopterygii</taxon>
        <taxon>Neopterygii</taxon>
        <taxon>Teleostei</taxon>
        <taxon>Neoteleostei</taxon>
        <taxon>Acanthomorphata</taxon>
        <taxon>Eupercaria</taxon>
        <taxon>Tetraodontiformes</taxon>
        <taxon>Tetradontoidea</taxon>
        <taxon>Tetraodontidae</taxon>
        <taxon>Tetraodon</taxon>
    </lineage>
</organism>
<dbReference type="KEGG" id="tng:GSTEN00028967G001"/>
<sequence length="63" mass="6669">MQGAPRLTLPERNSVGADKFLAAGRRRKEPACHAAMKGTCSLRSSLPLGTALTLGAMLGRLFD</sequence>
<dbReference type="EMBL" id="CAAE01014995">
    <property type="protein sequence ID" value="CAG08095.1"/>
    <property type="molecule type" value="Genomic_DNA"/>
</dbReference>
<accession>Q4RU34</accession>
<name>Q4RU34_TETNG</name>
<evidence type="ECO:0000313" key="1">
    <source>
        <dbReference type="EMBL" id="CAG08095.1"/>
    </source>
</evidence>
<gene>
    <name evidence="1" type="ORF">GSTENG00028967001</name>
    <name evidence="2" type="ORF">GSTENG00028970001</name>
</gene>
<dbReference type="KEGG" id="tng:GSTEN00028970G001"/>